<dbReference type="CDD" id="cd05907">
    <property type="entry name" value="VL_LC_FACS_like"/>
    <property type="match status" value="1"/>
</dbReference>
<evidence type="ECO:0000256" key="1">
    <source>
        <dbReference type="ARBA" id="ARBA00022741"/>
    </source>
</evidence>
<dbReference type="AlphaFoldDB" id="A0A498L409"/>
<dbReference type="InterPro" id="IPR000873">
    <property type="entry name" value="AMP-dep_synth/lig_dom"/>
</dbReference>
<evidence type="ECO:0000313" key="5">
    <source>
        <dbReference type="Proteomes" id="UP000289691"/>
    </source>
</evidence>
<dbReference type="GO" id="GO:0016020">
    <property type="term" value="C:membrane"/>
    <property type="evidence" value="ECO:0007669"/>
    <property type="project" value="TreeGrafter"/>
</dbReference>
<dbReference type="OrthoDB" id="70225at2157"/>
<keyword evidence="5" id="KW-1185">Reference proteome</keyword>
<keyword evidence="1" id="KW-0547">Nucleotide-binding</keyword>
<dbReference type="InterPro" id="IPR020845">
    <property type="entry name" value="AMP-binding_CS"/>
</dbReference>
<dbReference type="RefSeq" id="WP_129067229.1">
    <property type="nucleotide sequence ID" value="NZ_RDFA01000001.1"/>
</dbReference>
<reference evidence="4 5" key="1">
    <citation type="submission" date="2019-01" db="EMBL/GenBank/DDBJ databases">
        <title>Halorientalis sp. F13-25 a new haloarchaeum isolated from hypersaline water.</title>
        <authorList>
            <person name="Ana D.-V."/>
            <person name="Cristina S.-P."/>
            <person name="Antonio V."/>
        </authorList>
    </citation>
    <scope>NUCLEOTIDE SEQUENCE [LARGE SCALE GENOMIC DNA]</scope>
    <source>
        <strain evidence="4 5">F13-25</strain>
    </source>
</reference>
<evidence type="ECO:0000256" key="2">
    <source>
        <dbReference type="ARBA" id="ARBA00022840"/>
    </source>
</evidence>
<dbReference type="PANTHER" id="PTHR43272:SF33">
    <property type="entry name" value="AMP-BINDING DOMAIN-CONTAINING PROTEIN-RELATED"/>
    <property type="match status" value="1"/>
</dbReference>
<dbReference type="Pfam" id="PF00501">
    <property type="entry name" value="AMP-binding"/>
    <property type="match status" value="1"/>
</dbReference>
<evidence type="ECO:0000313" key="4">
    <source>
        <dbReference type="EMBL" id="RXK51364.1"/>
    </source>
</evidence>
<dbReference type="Proteomes" id="UP000289691">
    <property type="component" value="Unassembled WGS sequence"/>
</dbReference>
<proteinExistence type="predicted"/>
<dbReference type="GO" id="GO:0005524">
    <property type="term" value="F:ATP binding"/>
    <property type="evidence" value="ECO:0007669"/>
    <property type="project" value="UniProtKB-KW"/>
</dbReference>
<keyword evidence="4" id="KW-0436">Ligase</keyword>
<keyword evidence="2" id="KW-0067">ATP-binding</keyword>
<dbReference type="GO" id="GO:0004467">
    <property type="term" value="F:long-chain fatty acid-CoA ligase activity"/>
    <property type="evidence" value="ECO:0007669"/>
    <property type="project" value="TreeGrafter"/>
</dbReference>
<dbReference type="SUPFAM" id="SSF56801">
    <property type="entry name" value="Acetyl-CoA synthetase-like"/>
    <property type="match status" value="1"/>
</dbReference>
<organism evidence="4 5">
    <name type="scientific">Halorientalis pallida</name>
    <dbReference type="NCBI Taxonomy" id="2479928"/>
    <lineage>
        <taxon>Archaea</taxon>
        <taxon>Methanobacteriati</taxon>
        <taxon>Methanobacteriota</taxon>
        <taxon>Stenosarchaea group</taxon>
        <taxon>Halobacteria</taxon>
        <taxon>Halobacteriales</taxon>
        <taxon>Haloarculaceae</taxon>
        <taxon>Halorientalis</taxon>
    </lineage>
</organism>
<comment type="caution">
    <text evidence="4">The sequence shown here is derived from an EMBL/GenBank/DDBJ whole genome shotgun (WGS) entry which is preliminary data.</text>
</comment>
<protein>
    <submittedName>
        <fullName evidence="4">Long-chain fatty acid--CoA ligase</fullName>
    </submittedName>
</protein>
<dbReference type="EMBL" id="RDFA01000001">
    <property type="protein sequence ID" value="RXK51364.1"/>
    <property type="molecule type" value="Genomic_DNA"/>
</dbReference>
<evidence type="ECO:0000259" key="3">
    <source>
        <dbReference type="Pfam" id="PF00501"/>
    </source>
</evidence>
<feature type="domain" description="AMP-dependent synthetase/ligase" evidence="3">
    <location>
        <begin position="59"/>
        <end position="479"/>
    </location>
</feature>
<dbReference type="Pfam" id="PF23562">
    <property type="entry name" value="AMP-binding_C_3"/>
    <property type="match status" value="1"/>
</dbReference>
<dbReference type="PANTHER" id="PTHR43272">
    <property type="entry name" value="LONG-CHAIN-FATTY-ACID--COA LIGASE"/>
    <property type="match status" value="1"/>
</dbReference>
<dbReference type="InterPro" id="IPR042099">
    <property type="entry name" value="ANL_N_sf"/>
</dbReference>
<sequence length="660" mass="74627">MTPPDIEAIREAEREYTDEVIEENTLPEMFEDAAERYGDLDAQMYKGGIYQRTLSPEIVDEPEPGEYTSLDYDKMRELVRRLAAGFRELGVEKDDRVGIMSNPRMEWALSDFGLLASGGTVTTVYTESSPKQIKYLLNDPGATGVVVENEYLLDRIIKVQDELSLEFVVVIDELEKYDDVDQIHTLSEVYELGDERFDEDEYWSWIEEQDMHDLASLIYTSGTTGKPKGVKLTHHNFRSNVNQVRKRVGPRPDKDEDVPSLDPGRRTISFLPLAHVFERTTGHFLMFASGVTVGYAESTDTVSEDIQKIEPGGGSSVPRVYERIFDEMREQASGSDTKERIFEWAVGIARTYGRAENPGLGLKIKHSIANQLVFKQVKEELGGNVDFFVSGGGSLSKDLADLFKGMGIPIFEGYGLTEAAPVVSTNPPEILETGTLGPPLPDIDIKIDESQVADDQFEEVEGEVGELLIKGPNITEGYWEMPEKTEEAFTADGWFKTGDIVERIEDDYLIYHDRLKNLIVLDTGKNVAPEPIEDEFSTSSRVEQIMVMGDDEKFVSALVVPNFDAIDRWASNRNIDLPASKEDICEDERVKEWVNEDVQLVNRNLEKHETIKQFELAHLEWTPENDLLTPSLKKKRRNIKSEFEDKVTKIYEGEPATADD</sequence>
<accession>A0A498L409</accession>
<dbReference type="Gene3D" id="3.40.50.12780">
    <property type="entry name" value="N-terminal domain of ligase-like"/>
    <property type="match status" value="1"/>
</dbReference>
<name>A0A498L409_9EURY</name>
<dbReference type="PROSITE" id="PS00455">
    <property type="entry name" value="AMP_BINDING"/>
    <property type="match status" value="1"/>
</dbReference>
<gene>
    <name evidence="4" type="ORF">EAF64_01605</name>
</gene>